<feature type="domain" description="NADPH-dependent FMN reductase-like" evidence="1">
    <location>
        <begin position="4"/>
        <end position="147"/>
    </location>
</feature>
<evidence type="ECO:0000313" key="2">
    <source>
        <dbReference type="EMBL" id="MBL0424730.1"/>
    </source>
</evidence>
<accession>A0ABS1JKH2</accession>
<evidence type="ECO:0000313" key="3">
    <source>
        <dbReference type="Proteomes" id="UP000622707"/>
    </source>
</evidence>
<dbReference type="Pfam" id="PF03358">
    <property type="entry name" value="FMN_red"/>
    <property type="match status" value="1"/>
</dbReference>
<dbReference type="InterPro" id="IPR029039">
    <property type="entry name" value="Flavoprotein-like_sf"/>
</dbReference>
<dbReference type="InterPro" id="IPR005025">
    <property type="entry name" value="FMN_Rdtase-like_dom"/>
</dbReference>
<evidence type="ECO:0000259" key="1">
    <source>
        <dbReference type="Pfam" id="PF03358"/>
    </source>
</evidence>
<gene>
    <name evidence="2" type="ORF">JI746_06380</name>
</gene>
<dbReference type="EMBL" id="JAEQND010000003">
    <property type="protein sequence ID" value="MBL0424730.1"/>
    <property type="molecule type" value="Genomic_DNA"/>
</dbReference>
<name>A0ABS1JKH2_9BURK</name>
<proteinExistence type="predicted"/>
<comment type="caution">
    <text evidence="2">The sequence shown here is derived from an EMBL/GenBank/DDBJ whole genome shotgun (WGS) entry which is preliminary data.</text>
</comment>
<dbReference type="SUPFAM" id="SSF52218">
    <property type="entry name" value="Flavoproteins"/>
    <property type="match status" value="1"/>
</dbReference>
<dbReference type="PANTHER" id="PTHR30543">
    <property type="entry name" value="CHROMATE REDUCTASE"/>
    <property type="match status" value="1"/>
</dbReference>
<keyword evidence="3" id="KW-1185">Reference proteome</keyword>
<dbReference type="RefSeq" id="WP_201687965.1">
    <property type="nucleotide sequence ID" value="NZ_JAEQND010000003.1"/>
</dbReference>
<dbReference type="InterPro" id="IPR050712">
    <property type="entry name" value="NAD(P)H-dep_reductase"/>
</dbReference>
<dbReference type="PANTHER" id="PTHR30543:SF21">
    <property type="entry name" value="NAD(P)H-DEPENDENT FMN REDUCTASE LOT6"/>
    <property type="match status" value="1"/>
</dbReference>
<dbReference type="Gene3D" id="3.40.50.360">
    <property type="match status" value="1"/>
</dbReference>
<organism evidence="2 3">
    <name type="scientific">Ramlibacter alkalitolerans</name>
    <dbReference type="NCBI Taxonomy" id="2039631"/>
    <lineage>
        <taxon>Bacteria</taxon>
        <taxon>Pseudomonadati</taxon>
        <taxon>Pseudomonadota</taxon>
        <taxon>Betaproteobacteria</taxon>
        <taxon>Burkholderiales</taxon>
        <taxon>Comamonadaceae</taxon>
        <taxon>Ramlibacter</taxon>
    </lineage>
</organism>
<dbReference type="Proteomes" id="UP000622707">
    <property type="component" value="Unassembled WGS sequence"/>
</dbReference>
<protein>
    <submittedName>
        <fullName evidence="2">NAD(P)H-dependent oxidoreductase</fullName>
    </submittedName>
</protein>
<reference evidence="2 3" key="1">
    <citation type="journal article" date="2017" name="Int. J. Syst. Evol. Microbiol.">
        <title>Ramlibacter alkalitolerans sp. nov., alkali-tolerant bacterium isolated from soil of ginseng.</title>
        <authorList>
            <person name="Lee D.H."/>
            <person name="Cha C.J."/>
        </authorList>
    </citation>
    <scope>NUCLEOTIDE SEQUENCE [LARGE SCALE GENOMIC DNA]</scope>
    <source>
        <strain evidence="2 3">KACC 19305</strain>
    </source>
</reference>
<sequence length="188" mass="20626">MAYRIAVIVGSLRRESFNGQLAAALQKLAHPQLEFTTVRIGDLPLYNQDEENNPTEAVRRMKTEIAAAQGVLFVTPEYNRSIPGVLKNAIDHGSRPYGQSVWSGKPAAIIGISVGAIGTAIAQGHLRTVLGYLDMPTLGQPEMYLQNKPGFFGANGEVGSDGTREFLQKFVDRFTEWVKEHADRAANR</sequence>